<accession>A0ABV4XIT5</accession>
<comment type="caution">
    <text evidence="2">The sequence shown here is derived from an EMBL/GenBank/DDBJ whole genome shotgun (WGS) entry which is preliminary data.</text>
</comment>
<protein>
    <submittedName>
        <fullName evidence="2">HNH endonuclease</fullName>
    </submittedName>
</protein>
<evidence type="ECO:0000259" key="1">
    <source>
        <dbReference type="Pfam" id="PF13391"/>
    </source>
</evidence>
<dbReference type="Proteomes" id="UP001576784">
    <property type="component" value="Unassembled WGS sequence"/>
</dbReference>
<keyword evidence="2" id="KW-0255">Endonuclease</keyword>
<dbReference type="RefSeq" id="WP_413261146.1">
    <property type="nucleotide sequence ID" value="NZ_JBHFNR010000006.1"/>
</dbReference>
<keyword evidence="2" id="KW-0540">Nuclease</keyword>
<evidence type="ECO:0000313" key="2">
    <source>
        <dbReference type="EMBL" id="MFB2891470.1"/>
    </source>
</evidence>
<gene>
    <name evidence="2" type="ORF">ACE1CI_00840</name>
</gene>
<keyword evidence="3" id="KW-1185">Reference proteome</keyword>
<dbReference type="Pfam" id="PF13391">
    <property type="entry name" value="HNH_2"/>
    <property type="match status" value="1"/>
</dbReference>
<dbReference type="GO" id="GO:0004519">
    <property type="term" value="F:endonuclease activity"/>
    <property type="evidence" value="ECO:0007669"/>
    <property type="project" value="UniProtKB-KW"/>
</dbReference>
<organism evidence="2 3">
    <name type="scientific">Floridaenema flaviceps BLCC-F50</name>
    <dbReference type="NCBI Taxonomy" id="3153642"/>
    <lineage>
        <taxon>Bacteria</taxon>
        <taxon>Bacillati</taxon>
        <taxon>Cyanobacteriota</taxon>
        <taxon>Cyanophyceae</taxon>
        <taxon>Oscillatoriophycideae</taxon>
        <taxon>Aerosakkonematales</taxon>
        <taxon>Aerosakkonemataceae</taxon>
        <taxon>Floridanema</taxon>
        <taxon>Floridanema flaviceps</taxon>
    </lineage>
</organism>
<evidence type="ECO:0000313" key="3">
    <source>
        <dbReference type="Proteomes" id="UP001576784"/>
    </source>
</evidence>
<proteinExistence type="predicted"/>
<sequence>MSRFSYVVRRLVASNLGWFLETRKTVGEAGRERAVNINKPIFYDWFPHVVPTENRVYVKCRYFAADGTQLSSHIIIEDSRPVALQGKGKNWRLAGDAIQGLFYGSIREGDLMIMVFDKATIPFPTLSWICIRSPEGQPYRVIPITEEQAYYNILELLGQDTRNMWTPTVDIALVVTQQIKQLYPAAGELLMELEMTIDGCRHASDDIRQLLIVRNNSSYILETDEDEQAETADNSTIPDYSPVASDRRQVAMRQIRVRRGQSAFRKALRSRYGEQCMITGCNLMEVVDAAHISPYRGEEDNHPDNGLLLRTDLHTLFDLDFLGIHPESLRIQLHPAALAAGYHFPENHTLLCANERPSQIALESRWTLFQMRLQA</sequence>
<dbReference type="EMBL" id="JBHFNR010000006">
    <property type="protein sequence ID" value="MFB2891470.1"/>
    <property type="molecule type" value="Genomic_DNA"/>
</dbReference>
<feature type="domain" description="HNH nuclease" evidence="1">
    <location>
        <begin position="276"/>
        <end position="319"/>
    </location>
</feature>
<keyword evidence="2" id="KW-0378">Hydrolase</keyword>
<reference evidence="2 3" key="1">
    <citation type="submission" date="2024-09" db="EMBL/GenBank/DDBJ databases">
        <title>Floridaenema gen nov. (Aerosakkonemataceae, Aerosakkonematales ord. nov., Cyanobacteria) from benthic tropical and subtropical fresh waters, with the description of four new species.</title>
        <authorList>
            <person name="Moretto J.A."/>
            <person name="Berthold D.E."/>
            <person name="Lefler F.W."/>
            <person name="Huang I.-S."/>
            <person name="Laughinghouse H. IV."/>
        </authorList>
    </citation>
    <scope>NUCLEOTIDE SEQUENCE [LARGE SCALE GENOMIC DNA]</scope>
    <source>
        <strain evidence="2 3">BLCC-F50</strain>
    </source>
</reference>
<dbReference type="InterPro" id="IPR003615">
    <property type="entry name" value="HNH_nuc"/>
</dbReference>
<name>A0ABV4XIT5_9CYAN</name>